<dbReference type="Proteomes" id="UP001139125">
    <property type="component" value="Unassembled WGS sequence"/>
</dbReference>
<proteinExistence type="predicted"/>
<organism evidence="1 2">
    <name type="scientific">Gracilimonas sediminicola</name>
    <dbReference type="NCBI Taxonomy" id="2952158"/>
    <lineage>
        <taxon>Bacteria</taxon>
        <taxon>Pseudomonadati</taxon>
        <taxon>Balneolota</taxon>
        <taxon>Balneolia</taxon>
        <taxon>Balneolales</taxon>
        <taxon>Balneolaceae</taxon>
        <taxon>Gracilimonas</taxon>
    </lineage>
</organism>
<accession>A0A9X2L5Z7</accession>
<evidence type="ECO:0000313" key="1">
    <source>
        <dbReference type="EMBL" id="MCP9293001.1"/>
    </source>
</evidence>
<dbReference type="AlphaFoldDB" id="A0A9X2L5Z7"/>
<evidence type="ECO:0000313" key="2">
    <source>
        <dbReference type="Proteomes" id="UP001139125"/>
    </source>
</evidence>
<comment type="caution">
    <text evidence="1">The sequence shown here is derived from an EMBL/GenBank/DDBJ whole genome shotgun (WGS) entry which is preliminary data.</text>
</comment>
<sequence length="771" mass="83082">MQIKKHFIACIALGVAFTGCELPKSPDFRTSHKVEAPVMYNKTFQFMGDSTMSVMIDTTGSDFDSLFTVDGDDFITISKEQDFNFGELNDAIPVIDVDPTSFDAAVGEIEITDFSSGSGDLGSANIEEVTGQNPNFVPAGTPIPAGSNAASPVRIGIGANTDFFSSATIKSGALDVQLTNNLGFDFQTANIQVIDTTNNAPIGNAATFSAANGNQLTDGSTQTASITFSDGDQLRNLGVEIVVSWDNFNFPNNPQELVVNSVNGNNLVASQVQAALDAQDFSTSSTATFSADEFEFTQSNHFIRMKAGEIDIDPIQNDLEFSIDVTIDFPDIRNCPASVANNISEITSVNSLQIAYTEANGTEISRAGSSNRVTIPLTECEVYATNNEITFTISAATENTKNAPQGDQIRVINENQSVASSVTISGLEIERATGVIKQQTVLLNDDDPADLDDDLALFNDNEAEITEIDGLNDLSSQLNNLNFTNPILSINYETNISVPTTIYGAFVGINGDGEQVYLRGTGAEYDVDPTDPISGLLKDAGDPLDADEMIKFSLAENLNGDNINASIQFDRTNTNVDVFLNNLPSEIRFIGKAVVNEDEDVATIIDPLNFDPKISVDIPLRLSTNQPITYTDTVEQDMSGVPSPEQGDKSSITEGIIAIDYENGFPMGVDLVVTFLDSLQNELSPVSVVLDEITLQAAQIGADRFSDHENPTSGTIELALSQDQLDQLYQTRFLEVSASLQTTNNQDVKIRTSDYITLSVRAELTIESEVK</sequence>
<dbReference type="RefSeq" id="WP_255135900.1">
    <property type="nucleotide sequence ID" value="NZ_JANDBC010000003.1"/>
</dbReference>
<dbReference type="EMBL" id="JANDBC010000003">
    <property type="protein sequence ID" value="MCP9293001.1"/>
    <property type="molecule type" value="Genomic_DNA"/>
</dbReference>
<dbReference type="PROSITE" id="PS51257">
    <property type="entry name" value="PROKAR_LIPOPROTEIN"/>
    <property type="match status" value="1"/>
</dbReference>
<gene>
    <name evidence="1" type="ORF">NM125_15530</name>
</gene>
<reference evidence="1" key="1">
    <citation type="submission" date="2022-06" db="EMBL/GenBank/DDBJ databases">
        <title>Gracilimonas sp. CAU 1638 isolated from sea sediment.</title>
        <authorList>
            <person name="Kim W."/>
        </authorList>
    </citation>
    <scope>NUCLEOTIDE SEQUENCE</scope>
    <source>
        <strain evidence="1">CAU 1638</strain>
    </source>
</reference>
<protein>
    <submittedName>
        <fullName evidence="1">Uncharacterized protein</fullName>
    </submittedName>
</protein>
<name>A0A9X2L5Z7_9BACT</name>
<keyword evidence="2" id="KW-1185">Reference proteome</keyword>